<sequence length="429" mass="47756">MIERFTDNHLANLYLKLSSKYKALSKQTNPKLDRLQIYQRLLDDIRFELTSPQSHLHQLDPTEHYKVYTVLNTFFSATESTQQPSDTRPHYVFTHQPVNIHDPCWHEHRCFIPTNDFLFTWLLLDSLSNRGSYHSSGCFGGDSHHEHSSKDSEAKIFLLLLLFAALTAGMAFIAAYYLIRESIDSIERLWFNEGSLQAIVSLSSAIASTVVTGVVASIFTSTPLMMFALAAGLSTPVGFMVFGVICLTLIGGALGCFITNQIQSAYIKGTNPHSLDPSDPYRFGLSEEETQNLVSKGYDPIKVKCAIAELHAQIGKEMPPLLHRIFSDSSDKQQMLDTIRKLRRGEAEAILVVGKGARQLSFNLLPNNQRPPEVSHGHHSTYADSQFPGYPSLVEPDNLGGNGTVIDSEFPGYPIIDYTATPSAPLIFD</sequence>
<keyword evidence="3" id="KW-1185">Reference proteome</keyword>
<dbReference type="EMBL" id="CP119078">
    <property type="protein sequence ID" value="WED42329.1"/>
    <property type="molecule type" value="Genomic_DNA"/>
</dbReference>
<dbReference type="RefSeq" id="WP_275088154.1">
    <property type="nucleotide sequence ID" value="NZ_CP119078.1"/>
</dbReference>
<accession>A0ABY8APG9</accession>
<name>A0ABY8APG9_9GAMM</name>
<feature type="transmembrane region" description="Helical" evidence="1">
    <location>
        <begin position="239"/>
        <end position="258"/>
    </location>
</feature>
<proteinExistence type="predicted"/>
<feature type="transmembrane region" description="Helical" evidence="1">
    <location>
        <begin position="199"/>
        <end position="219"/>
    </location>
</feature>
<reference evidence="2 3" key="1">
    <citation type="submission" date="2023-02" db="EMBL/GenBank/DDBJ databases">
        <title>Genome Sequence of L. cardiaca H63T.</title>
        <authorList>
            <person name="Lopez A.E."/>
            <person name="Cianciotto N.P."/>
        </authorList>
    </citation>
    <scope>NUCLEOTIDE SEQUENCE [LARGE SCALE GENOMIC DNA]</scope>
    <source>
        <strain evidence="2 3">H63</strain>
    </source>
</reference>
<feature type="transmembrane region" description="Helical" evidence="1">
    <location>
        <begin position="156"/>
        <end position="179"/>
    </location>
</feature>
<evidence type="ECO:0000256" key="1">
    <source>
        <dbReference type="SAM" id="Phobius"/>
    </source>
</evidence>
<evidence type="ECO:0000313" key="2">
    <source>
        <dbReference type="EMBL" id="WED42329.1"/>
    </source>
</evidence>
<organism evidence="2 3">
    <name type="scientific">Legionella cardiaca</name>
    <dbReference type="NCBI Taxonomy" id="1071983"/>
    <lineage>
        <taxon>Bacteria</taxon>
        <taxon>Pseudomonadati</taxon>
        <taxon>Pseudomonadota</taxon>
        <taxon>Gammaproteobacteria</taxon>
        <taxon>Legionellales</taxon>
        <taxon>Legionellaceae</taxon>
        <taxon>Legionella</taxon>
    </lineage>
</organism>
<gene>
    <name evidence="2" type="ORF">PXX05_10370</name>
</gene>
<keyword evidence="1" id="KW-0812">Transmembrane</keyword>
<evidence type="ECO:0000313" key="3">
    <source>
        <dbReference type="Proteomes" id="UP001222087"/>
    </source>
</evidence>
<evidence type="ECO:0008006" key="4">
    <source>
        <dbReference type="Google" id="ProtNLM"/>
    </source>
</evidence>
<protein>
    <recommendedName>
        <fullName evidence="4">Substrate of the Dot/Icm secretion system</fullName>
    </recommendedName>
</protein>
<keyword evidence="1" id="KW-0472">Membrane</keyword>
<keyword evidence="1" id="KW-1133">Transmembrane helix</keyword>
<dbReference type="Proteomes" id="UP001222087">
    <property type="component" value="Chromosome"/>
</dbReference>